<dbReference type="InterPro" id="IPR001707">
    <property type="entry name" value="Cmp_AcTrfase"/>
</dbReference>
<dbReference type="SUPFAM" id="SSF52777">
    <property type="entry name" value="CoA-dependent acyltransferases"/>
    <property type="match status" value="1"/>
</dbReference>
<dbReference type="RefSeq" id="WP_121586911.1">
    <property type="nucleotide sequence ID" value="NZ_RCHT01000012.1"/>
</dbReference>
<dbReference type="SMART" id="SM01059">
    <property type="entry name" value="CAT"/>
    <property type="match status" value="1"/>
</dbReference>
<dbReference type="PANTHER" id="PTHR38474">
    <property type="entry name" value="SLR0299 PROTEIN"/>
    <property type="match status" value="1"/>
</dbReference>
<dbReference type="Pfam" id="PF00302">
    <property type="entry name" value="CAT"/>
    <property type="match status" value="1"/>
</dbReference>
<dbReference type="PANTHER" id="PTHR38474:SF1">
    <property type="entry name" value="SLR0299 PROTEIN"/>
    <property type="match status" value="1"/>
</dbReference>
<dbReference type="InterPro" id="IPR023213">
    <property type="entry name" value="CAT-like_dom_sf"/>
</dbReference>
<evidence type="ECO:0000313" key="2">
    <source>
        <dbReference type="EMBL" id="RLL10848.1"/>
    </source>
</evidence>
<dbReference type="Proteomes" id="UP000276301">
    <property type="component" value="Unassembled WGS sequence"/>
</dbReference>
<evidence type="ECO:0000256" key="1">
    <source>
        <dbReference type="PIRSR" id="PIRSR000440-1"/>
    </source>
</evidence>
<dbReference type="Gene3D" id="3.30.559.10">
    <property type="entry name" value="Chloramphenicol acetyltransferase-like domain"/>
    <property type="match status" value="1"/>
</dbReference>
<sequence length="208" mass="24109">MEWIDLETWPRREQYRYFRSLDRPQYDLCARLDVTRFCAFMKARGGSSYHAMGYFVVRTANGVPAFRMRIREGRPLLHERVNPSFTEPRADGELFKCVGVEWCEDLGEFLRRCGEASARQGDRFLLDSEEARDDYLYLSCLPWVDFTSVSQAGSFDRDDAVPHITWGKYAREGGRVTMPLSVTAHHAFCDGIHVGRFFDALQRMLDAL</sequence>
<comment type="caution">
    <text evidence="2">The sequence shown here is derived from an EMBL/GenBank/DDBJ whole genome shotgun (WGS) entry which is preliminary data.</text>
</comment>
<dbReference type="AlphaFoldDB" id="A0A498CYE7"/>
<gene>
    <name evidence="2" type="ORF">D4A47_08115</name>
</gene>
<organism evidence="2 3">
    <name type="scientific">Anaerotruncus massiliensis</name>
    <name type="common">ex Liu et al. 2021</name>
    <dbReference type="NCBI Taxonomy" id="2321404"/>
    <lineage>
        <taxon>Bacteria</taxon>
        <taxon>Bacillati</taxon>
        <taxon>Bacillota</taxon>
        <taxon>Clostridia</taxon>
        <taxon>Eubacteriales</taxon>
        <taxon>Oscillospiraceae</taxon>
        <taxon>Anaerotruncus</taxon>
    </lineage>
</organism>
<evidence type="ECO:0000313" key="3">
    <source>
        <dbReference type="Proteomes" id="UP000276301"/>
    </source>
</evidence>
<dbReference type="EMBL" id="RCHT01000012">
    <property type="protein sequence ID" value="RLL10848.1"/>
    <property type="molecule type" value="Genomic_DNA"/>
</dbReference>
<protein>
    <submittedName>
        <fullName evidence="2">Chloramphenicol acetyltransferase</fullName>
    </submittedName>
</protein>
<name>A0A498CYE7_9FIRM</name>
<proteinExistence type="predicted"/>
<keyword evidence="2" id="KW-0808">Transferase</keyword>
<reference evidence="2 3" key="1">
    <citation type="submission" date="2018-10" db="EMBL/GenBank/DDBJ databases">
        <title>Anaerotruncus faecis sp. nov., isolated from human feces.</title>
        <authorList>
            <person name="Wang Y.-J."/>
        </authorList>
    </citation>
    <scope>NUCLEOTIDE SEQUENCE [LARGE SCALE GENOMIC DNA]</scope>
    <source>
        <strain evidence="2 3">22A2-44</strain>
    </source>
</reference>
<dbReference type="GO" id="GO:0008811">
    <property type="term" value="F:chloramphenicol O-acetyltransferase activity"/>
    <property type="evidence" value="ECO:0007669"/>
    <property type="project" value="InterPro"/>
</dbReference>
<accession>A0A498CYE7</accession>
<feature type="active site" description="Proton acceptor" evidence="1">
    <location>
        <position position="186"/>
    </location>
</feature>
<dbReference type="PIRSF" id="PIRSF000440">
    <property type="entry name" value="CAT"/>
    <property type="match status" value="1"/>
</dbReference>
<keyword evidence="3" id="KW-1185">Reference proteome</keyword>